<gene>
    <name evidence="1" type="ORF">HNP48_004805</name>
</gene>
<evidence type="ECO:0008006" key="3">
    <source>
        <dbReference type="Google" id="ProtNLM"/>
    </source>
</evidence>
<accession>A0A7X0UB83</accession>
<sequence length="165" mass="17483">MEERTELAAHHHVGVAVDGATAGGVELVPAQPQTDGNWLLLRSPLYALQLAAGDTIRLADNEAGAFEVIARGGNVAVHFFLAESESDDLQATASAVNRLAPEIARLGGRLDGQTAGLIVYTVPVKAGFSAIENVLAAAVSEFPGAQWQYANVYDTTTGEPLRWWE</sequence>
<dbReference type="EMBL" id="JACHLK010000011">
    <property type="protein sequence ID" value="MBB6562096.1"/>
    <property type="molecule type" value="Genomic_DNA"/>
</dbReference>
<dbReference type="Proteomes" id="UP000575083">
    <property type="component" value="Unassembled WGS sequence"/>
</dbReference>
<proteinExistence type="predicted"/>
<reference evidence="1 2" key="1">
    <citation type="submission" date="2020-08" db="EMBL/GenBank/DDBJ databases">
        <title>Functional genomics of gut bacteria from endangered species of beetles.</title>
        <authorList>
            <person name="Carlos-Shanley C."/>
        </authorList>
    </citation>
    <scope>NUCLEOTIDE SEQUENCE [LARGE SCALE GENOMIC DNA]</scope>
    <source>
        <strain evidence="1 2">S00198</strain>
    </source>
</reference>
<dbReference type="Pfam" id="PF14085">
    <property type="entry name" value="DUF4265"/>
    <property type="match status" value="1"/>
</dbReference>
<evidence type="ECO:0000313" key="1">
    <source>
        <dbReference type="EMBL" id="MBB6562096.1"/>
    </source>
</evidence>
<organism evidence="1 2">
    <name type="scientific">Acidovorax soli</name>
    <dbReference type="NCBI Taxonomy" id="592050"/>
    <lineage>
        <taxon>Bacteria</taxon>
        <taxon>Pseudomonadati</taxon>
        <taxon>Pseudomonadota</taxon>
        <taxon>Betaproteobacteria</taxon>
        <taxon>Burkholderiales</taxon>
        <taxon>Comamonadaceae</taxon>
        <taxon>Acidovorax</taxon>
    </lineage>
</organism>
<dbReference type="RefSeq" id="WP_184861777.1">
    <property type="nucleotide sequence ID" value="NZ_JACHLK010000011.1"/>
</dbReference>
<name>A0A7X0UB83_9BURK</name>
<evidence type="ECO:0000313" key="2">
    <source>
        <dbReference type="Proteomes" id="UP000575083"/>
    </source>
</evidence>
<dbReference type="AlphaFoldDB" id="A0A7X0UB83"/>
<dbReference type="InterPro" id="IPR025361">
    <property type="entry name" value="DUF4265"/>
</dbReference>
<comment type="caution">
    <text evidence="1">The sequence shown here is derived from an EMBL/GenBank/DDBJ whole genome shotgun (WGS) entry which is preliminary data.</text>
</comment>
<keyword evidence="2" id="KW-1185">Reference proteome</keyword>
<protein>
    <recommendedName>
        <fullName evidence="3">DUF4265 domain-containing protein</fullName>
    </recommendedName>
</protein>